<protein>
    <recommendedName>
        <fullName evidence="4">DUF4488 domain-containing protein</fullName>
    </recommendedName>
</protein>
<name>A0ABS8PMD6_9BACT</name>
<sequence length="143" mass="16178">MSKARYLIGCMIGLLIHTLAGAQKLPDLGDTWQGSISGDSSFMHFNDNYPTVQLFVDSVRYTVAVDTKKGNLVKCIFSTDKRFTLHGDTVLGKPLNTFKNKDRAKYYRGHGYFVPLDEDWYAVFHFNATSNTSRCIAVLKDRL</sequence>
<evidence type="ECO:0000313" key="3">
    <source>
        <dbReference type="Proteomes" id="UP001199816"/>
    </source>
</evidence>
<evidence type="ECO:0000256" key="1">
    <source>
        <dbReference type="SAM" id="SignalP"/>
    </source>
</evidence>
<gene>
    <name evidence="2" type="ORF">LQ567_05810</name>
</gene>
<dbReference type="EMBL" id="JAJNEC010000004">
    <property type="protein sequence ID" value="MCD2422270.1"/>
    <property type="molecule type" value="Genomic_DNA"/>
</dbReference>
<evidence type="ECO:0008006" key="4">
    <source>
        <dbReference type="Google" id="ProtNLM"/>
    </source>
</evidence>
<proteinExistence type="predicted"/>
<evidence type="ECO:0000313" key="2">
    <source>
        <dbReference type="EMBL" id="MCD2422270.1"/>
    </source>
</evidence>
<organism evidence="2 3">
    <name type="scientific">Niabella pedocola</name>
    <dbReference type="NCBI Taxonomy" id="1752077"/>
    <lineage>
        <taxon>Bacteria</taxon>
        <taxon>Pseudomonadati</taxon>
        <taxon>Bacteroidota</taxon>
        <taxon>Chitinophagia</taxon>
        <taxon>Chitinophagales</taxon>
        <taxon>Chitinophagaceae</taxon>
        <taxon>Niabella</taxon>
    </lineage>
</organism>
<feature type="signal peptide" evidence="1">
    <location>
        <begin position="1"/>
        <end position="22"/>
    </location>
</feature>
<feature type="chain" id="PRO_5046466204" description="DUF4488 domain-containing protein" evidence="1">
    <location>
        <begin position="23"/>
        <end position="143"/>
    </location>
</feature>
<keyword evidence="1" id="KW-0732">Signal</keyword>
<comment type="caution">
    <text evidence="2">The sequence shown here is derived from an EMBL/GenBank/DDBJ whole genome shotgun (WGS) entry which is preliminary data.</text>
</comment>
<reference evidence="2 3" key="1">
    <citation type="submission" date="2021-11" db="EMBL/GenBank/DDBJ databases">
        <title>Genomic of Niabella pedocola.</title>
        <authorList>
            <person name="Wu T."/>
        </authorList>
    </citation>
    <scope>NUCLEOTIDE SEQUENCE [LARGE SCALE GENOMIC DNA]</scope>
    <source>
        <strain evidence="2 3">JCM 31011</strain>
    </source>
</reference>
<dbReference type="Proteomes" id="UP001199816">
    <property type="component" value="Unassembled WGS sequence"/>
</dbReference>
<accession>A0ABS8PMD6</accession>
<keyword evidence="3" id="KW-1185">Reference proteome</keyword>
<dbReference type="RefSeq" id="WP_231003173.1">
    <property type="nucleotide sequence ID" value="NZ_JAJNEC010000004.1"/>
</dbReference>